<sequence length="402" mass="42987">MLNFSIARLPRIEFGSGIFHQLPDIVTRYGTRILLVTGAHSYKNISGWQSFIDALNHRAISFEHCIVAGEPSPALIDDTVKALADTSFEVVVGIGGGSALDAAKALAGLMNVQRSVMDYLEGVGPELPYKGPSIPLIAVPTTAGTGSEATKNAVLSVQGAHGFKKSFRHEKLVAEYAVVDPELLSSCPPNVIAANGMDALTQLLESYVSIKSNAFTDTLALSGLQAVRDALVPLYQHCTQQNDKTTSKVNEYREKMAYAALLSGITLAQVGLGSVHGLASPLGAFYPIPHGVVCGTLVAAATDMNIKSMQTREPDNKALAKYAHVAGILCQKHFHDKESAHNALIQLLTEWTEGLNLPRLSSYGLQEAALDKVIANSRGSSMKTNPVVLTDTEIKQLLLSRL</sequence>
<dbReference type="Pfam" id="PF00465">
    <property type="entry name" value="Fe-ADH"/>
    <property type="match status" value="1"/>
</dbReference>
<dbReference type="Proteomes" id="UP000199533">
    <property type="component" value="Unassembled WGS sequence"/>
</dbReference>
<evidence type="ECO:0000259" key="5">
    <source>
        <dbReference type="Pfam" id="PF25137"/>
    </source>
</evidence>
<dbReference type="SUPFAM" id="SSF56796">
    <property type="entry name" value="Dehydroquinate synthase-like"/>
    <property type="match status" value="1"/>
</dbReference>
<gene>
    <name evidence="6" type="ORF">SAMN05216302_1001198</name>
</gene>
<accession>A0A1I3XAC3</accession>
<dbReference type="GO" id="GO:0004022">
    <property type="term" value="F:alcohol dehydrogenase (NAD+) activity"/>
    <property type="evidence" value="ECO:0007669"/>
    <property type="project" value="TreeGrafter"/>
</dbReference>
<evidence type="ECO:0000256" key="3">
    <source>
        <dbReference type="ARBA" id="ARBA00023002"/>
    </source>
</evidence>
<dbReference type="InterPro" id="IPR056798">
    <property type="entry name" value="ADH_Fe_C"/>
</dbReference>
<evidence type="ECO:0000256" key="1">
    <source>
        <dbReference type="ARBA" id="ARBA00001962"/>
    </source>
</evidence>
<dbReference type="InterPro" id="IPR039697">
    <property type="entry name" value="Alcohol_dehydrogenase_Fe"/>
</dbReference>
<comment type="similarity">
    <text evidence="2">Belongs to the iron-containing alcohol dehydrogenase family.</text>
</comment>
<proteinExistence type="inferred from homology"/>
<dbReference type="AlphaFoldDB" id="A0A1I3XAC3"/>
<dbReference type="OrthoDB" id="9815791at2"/>
<keyword evidence="3" id="KW-0560">Oxidoreductase</keyword>
<organism evidence="6 7">
    <name type="scientific">Nitrosomonas aestuarii</name>
    <dbReference type="NCBI Taxonomy" id="52441"/>
    <lineage>
        <taxon>Bacteria</taxon>
        <taxon>Pseudomonadati</taxon>
        <taxon>Pseudomonadota</taxon>
        <taxon>Betaproteobacteria</taxon>
        <taxon>Nitrosomonadales</taxon>
        <taxon>Nitrosomonadaceae</taxon>
        <taxon>Nitrosomonas</taxon>
    </lineage>
</organism>
<dbReference type="GO" id="GO:0046872">
    <property type="term" value="F:metal ion binding"/>
    <property type="evidence" value="ECO:0007669"/>
    <property type="project" value="InterPro"/>
</dbReference>
<dbReference type="Pfam" id="PF25137">
    <property type="entry name" value="ADH_Fe_C"/>
    <property type="match status" value="1"/>
</dbReference>
<dbReference type="STRING" id="52441.SAMN05216302_1001198"/>
<feature type="domain" description="Alcohol dehydrogenase iron-type/glycerol dehydrogenase GldA" evidence="4">
    <location>
        <begin position="11"/>
        <end position="181"/>
    </location>
</feature>
<dbReference type="EMBL" id="FOSP01000001">
    <property type="protein sequence ID" value="SFK16572.1"/>
    <property type="molecule type" value="Genomic_DNA"/>
</dbReference>
<keyword evidence="7" id="KW-1185">Reference proteome</keyword>
<reference evidence="7" key="1">
    <citation type="submission" date="2016-10" db="EMBL/GenBank/DDBJ databases">
        <authorList>
            <person name="Varghese N."/>
            <person name="Submissions S."/>
        </authorList>
    </citation>
    <scope>NUCLEOTIDE SEQUENCE [LARGE SCALE GENOMIC DNA]</scope>
    <source>
        <strain evidence="7">Nm69</strain>
    </source>
</reference>
<dbReference type="PANTHER" id="PTHR11496">
    <property type="entry name" value="ALCOHOL DEHYDROGENASE"/>
    <property type="match status" value="1"/>
</dbReference>
<feature type="domain" description="Fe-containing alcohol dehydrogenase-like C-terminal" evidence="5">
    <location>
        <begin position="193"/>
        <end position="399"/>
    </location>
</feature>
<dbReference type="CDD" id="cd08183">
    <property type="entry name" value="Fe-ADH-like"/>
    <property type="match status" value="1"/>
</dbReference>
<name>A0A1I3XAC3_9PROT</name>
<comment type="cofactor">
    <cofactor evidence="1">
        <name>Fe cation</name>
        <dbReference type="ChEBI" id="CHEBI:24875"/>
    </cofactor>
</comment>
<dbReference type="FunFam" id="3.40.50.1970:FF:000003">
    <property type="entry name" value="Alcohol dehydrogenase, iron-containing"/>
    <property type="match status" value="1"/>
</dbReference>
<dbReference type="Gene3D" id="1.20.1090.10">
    <property type="entry name" value="Dehydroquinate synthase-like - alpha domain"/>
    <property type="match status" value="1"/>
</dbReference>
<protein>
    <submittedName>
        <fullName evidence="6">Alcohol dehydrogenase</fullName>
    </submittedName>
</protein>
<evidence type="ECO:0000313" key="6">
    <source>
        <dbReference type="EMBL" id="SFK16572.1"/>
    </source>
</evidence>
<dbReference type="Gene3D" id="3.40.50.1970">
    <property type="match status" value="1"/>
</dbReference>
<dbReference type="PANTHER" id="PTHR11496:SF102">
    <property type="entry name" value="ALCOHOL DEHYDROGENASE 4"/>
    <property type="match status" value="1"/>
</dbReference>
<dbReference type="InterPro" id="IPR001670">
    <property type="entry name" value="ADH_Fe/GldA"/>
</dbReference>
<evidence type="ECO:0000256" key="2">
    <source>
        <dbReference type="ARBA" id="ARBA00007358"/>
    </source>
</evidence>
<evidence type="ECO:0000259" key="4">
    <source>
        <dbReference type="Pfam" id="PF00465"/>
    </source>
</evidence>
<dbReference type="RefSeq" id="WP_090696486.1">
    <property type="nucleotide sequence ID" value="NZ_FOSP01000001.1"/>
</dbReference>
<evidence type="ECO:0000313" key="7">
    <source>
        <dbReference type="Proteomes" id="UP000199533"/>
    </source>
</evidence>